<evidence type="ECO:0000256" key="3">
    <source>
        <dbReference type="ARBA" id="ARBA00022801"/>
    </source>
</evidence>
<evidence type="ECO:0000313" key="6">
    <source>
        <dbReference type="Ensembl" id="ENSECRP00000021628.1"/>
    </source>
</evidence>
<dbReference type="GO" id="GO:0016788">
    <property type="term" value="F:hydrolase activity, acting on ester bonds"/>
    <property type="evidence" value="ECO:0007669"/>
    <property type="project" value="InterPro"/>
</dbReference>
<accession>A0A8C4SRI4</accession>
<dbReference type="InterPro" id="IPR032466">
    <property type="entry name" value="Metal_Hydrolase"/>
</dbReference>
<proteinExistence type="inferred from homology"/>
<reference evidence="6" key="3">
    <citation type="submission" date="2025-09" db="UniProtKB">
        <authorList>
            <consortium name="Ensembl"/>
        </authorList>
    </citation>
    <scope>IDENTIFICATION</scope>
</reference>
<evidence type="ECO:0000256" key="2">
    <source>
        <dbReference type="ARBA" id="ARBA00022723"/>
    </source>
</evidence>
<feature type="binding site" evidence="5">
    <location>
        <position position="105"/>
    </location>
    <ligand>
        <name>a divalent metal cation</name>
        <dbReference type="ChEBI" id="CHEBI:60240"/>
        <label>1</label>
    </ligand>
</feature>
<feature type="binding site" evidence="5">
    <location>
        <position position="145"/>
    </location>
    <ligand>
        <name>a divalent metal cation</name>
        <dbReference type="ChEBI" id="CHEBI:60240"/>
        <label>2</label>
    </ligand>
</feature>
<feature type="binding site" evidence="5">
    <location>
        <position position="12"/>
    </location>
    <ligand>
        <name>a divalent metal cation</name>
        <dbReference type="ChEBI" id="CHEBI:60240"/>
        <label>1</label>
    </ligand>
</feature>
<reference evidence="6" key="1">
    <citation type="submission" date="2021-06" db="EMBL/GenBank/DDBJ databases">
        <authorList>
            <consortium name="Wellcome Sanger Institute Data Sharing"/>
        </authorList>
    </citation>
    <scope>NUCLEOTIDE SEQUENCE [LARGE SCALE GENOMIC DNA]</scope>
</reference>
<comment type="similarity">
    <text evidence="1">Belongs to the metallo-dependent hydrolases superfamily. TatD-type hydrolase family.</text>
</comment>
<feature type="binding site" evidence="5">
    <location>
        <position position="216"/>
    </location>
    <ligand>
        <name>a divalent metal cation</name>
        <dbReference type="ChEBI" id="CHEBI:60240"/>
        <label>1</label>
    </ligand>
</feature>
<dbReference type="InterPro" id="IPR001130">
    <property type="entry name" value="TatD-like"/>
</dbReference>
<dbReference type="PANTHER" id="PTHR46317:SF3">
    <property type="entry name" value="DEOXYRIBONUCLEASE TATDN3-RELATED"/>
    <property type="match status" value="1"/>
</dbReference>
<dbReference type="Pfam" id="PF01026">
    <property type="entry name" value="TatD_DNase"/>
    <property type="match status" value="1"/>
</dbReference>
<dbReference type="PANTHER" id="PTHR46317">
    <property type="entry name" value="HYDROLASE OF PHP SUPERFAMILY-RELATED PROTEIN"/>
    <property type="match status" value="1"/>
</dbReference>
<evidence type="ECO:0000256" key="4">
    <source>
        <dbReference type="ARBA" id="ARBA00093287"/>
    </source>
</evidence>
<gene>
    <name evidence="6" type="primary">LOC114665958</name>
</gene>
<reference evidence="6" key="2">
    <citation type="submission" date="2025-08" db="UniProtKB">
        <authorList>
            <consortium name="Ensembl"/>
        </authorList>
    </citation>
    <scope>IDENTIFICATION</scope>
</reference>
<dbReference type="PIRSF" id="PIRSF005902">
    <property type="entry name" value="DNase_TatD"/>
    <property type="match status" value="1"/>
</dbReference>
<keyword evidence="7" id="KW-1185">Reference proteome</keyword>
<name>A0A8C4SRI4_ERPCA</name>
<dbReference type="GeneTree" id="ENSGT00720000108846"/>
<keyword evidence="2 5" id="KW-0479">Metal-binding</keyword>
<dbReference type="Gene3D" id="3.20.20.140">
    <property type="entry name" value="Metal-dependent hydrolases"/>
    <property type="match status" value="1"/>
</dbReference>
<comment type="function">
    <text evidence="4">Exhibits 3'-exonuclease activities and apurinic/apyrimidinic (AP) endonuclease (in vitro). Show preferential AP endonuclease activity on double-stranded DNA substrates and 3'- exonuclease activity on single-stranded DNA.</text>
</comment>
<dbReference type="Ensembl" id="ENSECRT00000022094.1">
    <property type="protein sequence ID" value="ENSECRP00000021628.1"/>
    <property type="gene ID" value="ENSECRG00000014581.1"/>
</dbReference>
<dbReference type="CDD" id="cd01310">
    <property type="entry name" value="TatD_DNAse"/>
    <property type="match status" value="1"/>
</dbReference>
<dbReference type="AlphaFoldDB" id="A0A8C4SRI4"/>
<feature type="binding site" evidence="5">
    <location>
        <position position="168"/>
    </location>
    <ligand>
        <name>a divalent metal cation</name>
        <dbReference type="ChEBI" id="CHEBI:60240"/>
        <label>2</label>
    </ligand>
</feature>
<dbReference type="Proteomes" id="UP000694620">
    <property type="component" value="Chromosome 15"/>
</dbReference>
<keyword evidence="3" id="KW-0378">Hydrolase</keyword>
<organism evidence="6 7">
    <name type="scientific">Erpetoichthys calabaricus</name>
    <name type="common">Rope fish</name>
    <name type="synonym">Calamoichthys calabaricus</name>
    <dbReference type="NCBI Taxonomy" id="27687"/>
    <lineage>
        <taxon>Eukaryota</taxon>
        <taxon>Metazoa</taxon>
        <taxon>Chordata</taxon>
        <taxon>Craniata</taxon>
        <taxon>Vertebrata</taxon>
        <taxon>Euteleostomi</taxon>
        <taxon>Actinopterygii</taxon>
        <taxon>Polypteriformes</taxon>
        <taxon>Polypteridae</taxon>
        <taxon>Erpetoichthys</taxon>
    </lineage>
</organism>
<dbReference type="GO" id="GO:0046872">
    <property type="term" value="F:metal ion binding"/>
    <property type="evidence" value="ECO:0007669"/>
    <property type="project" value="UniProtKB-KW"/>
</dbReference>
<protein>
    <submittedName>
        <fullName evidence="6">TatD DNase domain containing 3</fullName>
    </submittedName>
</protein>
<evidence type="ECO:0000313" key="7">
    <source>
        <dbReference type="Proteomes" id="UP000694620"/>
    </source>
</evidence>
<feature type="binding site" evidence="5">
    <location>
        <position position="10"/>
    </location>
    <ligand>
        <name>a divalent metal cation</name>
        <dbReference type="ChEBI" id="CHEBI:60240"/>
        <label>1</label>
    </ligand>
</feature>
<dbReference type="SUPFAM" id="SSF51556">
    <property type="entry name" value="Metallo-dependent hydrolases"/>
    <property type="match status" value="1"/>
</dbReference>
<evidence type="ECO:0000256" key="5">
    <source>
        <dbReference type="PIRSR" id="PIRSR005902-1"/>
    </source>
</evidence>
<sequence length="273" mass="30993">MAGVGYVDCHCHISAEEFREDFDDVIERAKAAKVKALISVTEQAGEFEKMIHLHQRYPSYVAPCFGIHPIQRVSATNQRSVTMQDLEPALPLFQKYRCELVAVGEIGLDFTPWLVHHEEDQDEQLKVFVKQLEISRHLELPVNVHSRSAASKTIRVLKEHGIQHALLHNFAGRPSVALEGVQAGYYFSFPPAVARNDQRFKLLKQIPLEHICLETDAPALGLDREERNEPKNIMVSCDFIARIKGVPADRVLEATTYNAMKLFPKIKNYPLDI</sequence>
<evidence type="ECO:0000256" key="1">
    <source>
        <dbReference type="ARBA" id="ARBA00009275"/>
    </source>
</evidence>